<name>A0A8H5CGT2_9AGAR</name>
<dbReference type="EMBL" id="JAACJM010000163">
    <property type="protein sequence ID" value="KAF5341490.1"/>
    <property type="molecule type" value="Genomic_DNA"/>
</dbReference>
<evidence type="ECO:0000313" key="4">
    <source>
        <dbReference type="Proteomes" id="UP000559256"/>
    </source>
</evidence>
<dbReference type="OrthoDB" id="3174319at2759"/>
<evidence type="ECO:0000313" key="3">
    <source>
        <dbReference type="EMBL" id="KAF5341490.1"/>
    </source>
</evidence>
<feature type="region of interest" description="Disordered" evidence="1">
    <location>
        <begin position="299"/>
        <end position="332"/>
    </location>
</feature>
<protein>
    <submittedName>
        <fullName evidence="3">Uncharacterized protein</fullName>
    </submittedName>
</protein>
<feature type="transmembrane region" description="Helical" evidence="2">
    <location>
        <begin position="55"/>
        <end position="76"/>
    </location>
</feature>
<feature type="transmembrane region" description="Helical" evidence="2">
    <location>
        <begin position="253"/>
        <end position="272"/>
    </location>
</feature>
<keyword evidence="4" id="KW-1185">Reference proteome</keyword>
<organism evidence="3 4">
    <name type="scientific">Tetrapyrgos nigripes</name>
    <dbReference type="NCBI Taxonomy" id="182062"/>
    <lineage>
        <taxon>Eukaryota</taxon>
        <taxon>Fungi</taxon>
        <taxon>Dikarya</taxon>
        <taxon>Basidiomycota</taxon>
        <taxon>Agaricomycotina</taxon>
        <taxon>Agaricomycetes</taxon>
        <taxon>Agaricomycetidae</taxon>
        <taxon>Agaricales</taxon>
        <taxon>Marasmiineae</taxon>
        <taxon>Marasmiaceae</taxon>
        <taxon>Tetrapyrgos</taxon>
    </lineage>
</organism>
<evidence type="ECO:0000256" key="2">
    <source>
        <dbReference type="SAM" id="Phobius"/>
    </source>
</evidence>
<evidence type="ECO:0000256" key="1">
    <source>
        <dbReference type="SAM" id="MobiDB-lite"/>
    </source>
</evidence>
<keyword evidence="2" id="KW-1133">Transmembrane helix</keyword>
<keyword evidence="2" id="KW-0472">Membrane</keyword>
<accession>A0A8H5CGT2</accession>
<dbReference type="Proteomes" id="UP000559256">
    <property type="component" value="Unassembled WGS sequence"/>
</dbReference>
<comment type="caution">
    <text evidence="3">The sequence shown here is derived from an EMBL/GenBank/DDBJ whole genome shotgun (WGS) entry which is preliminary data.</text>
</comment>
<feature type="transmembrane region" description="Helical" evidence="2">
    <location>
        <begin position="130"/>
        <end position="151"/>
    </location>
</feature>
<sequence>MPSSFLTTPDIAGIQLSLRQHAIEGMVFGIELLLTLFTILLLCQQGLRQSLMRTFLVAASGTMLINSAITVALDLVGDIIQVHALLDPTYDPTSMYFNTEVVTVVLARLSYFLGDLIVVWRAWMIFKGEIVPRAILLFCIIQSFACSIYNAVLATKKLLGFILVDTNPARIILPVSLLFTNITATLLIGYKAWQYRQSVKIHLSNLNTTSQVEQIFVLLIQSGILYCILWVLTLPYSFVPAYLHSVAVYLDVIIPHIEAIFPTAIILLSYLYKSQDTILSAISVSEEMEFAVPAPTSQSALSASTHPHDTQHVTDKESSDIQEVHRGDSTIV</sequence>
<feature type="transmembrane region" description="Helical" evidence="2">
    <location>
        <begin position="214"/>
        <end position="233"/>
    </location>
</feature>
<reference evidence="3 4" key="1">
    <citation type="journal article" date="2020" name="ISME J.">
        <title>Uncovering the hidden diversity of litter-decomposition mechanisms in mushroom-forming fungi.</title>
        <authorList>
            <person name="Floudas D."/>
            <person name="Bentzer J."/>
            <person name="Ahren D."/>
            <person name="Johansson T."/>
            <person name="Persson P."/>
            <person name="Tunlid A."/>
        </authorList>
    </citation>
    <scope>NUCLEOTIDE SEQUENCE [LARGE SCALE GENOMIC DNA]</scope>
    <source>
        <strain evidence="3 4">CBS 291.85</strain>
    </source>
</reference>
<proteinExistence type="predicted"/>
<feature type="transmembrane region" description="Helical" evidence="2">
    <location>
        <begin position="25"/>
        <end position="43"/>
    </location>
</feature>
<feature type="transmembrane region" description="Helical" evidence="2">
    <location>
        <begin position="96"/>
        <end position="118"/>
    </location>
</feature>
<dbReference type="AlphaFoldDB" id="A0A8H5CGT2"/>
<feature type="transmembrane region" description="Helical" evidence="2">
    <location>
        <begin position="171"/>
        <end position="193"/>
    </location>
</feature>
<gene>
    <name evidence="3" type="ORF">D9758_013930</name>
</gene>
<keyword evidence="2" id="KW-0812">Transmembrane</keyword>
<feature type="compositionally biased region" description="Basic and acidic residues" evidence="1">
    <location>
        <begin position="306"/>
        <end position="332"/>
    </location>
</feature>